<feature type="region of interest" description="Disordered" evidence="1">
    <location>
        <begin position="28"/>
        <end position="53"/>
    </location>
</feature>
<keyword evidence="3" id="KW-1185">Reference proteome</keyword>
<proteinExistence type="predicted"/>
<reference evidence="2" key="1">
    <citation type="submission" date="2021-01" db="EMBL/GenBank/DDBJ databases">
        <title>Whole genome shotgun sequence of Actinoplanes rishiriensis NBRC 108556.</title>
        <authorList>
            <person name="Komaki H."/>
            <person name="Tamura T."/>
        </authorList>
    </citation>
    <scope>NUCLEOTIDE SEQUENCE</scope>
    <source>
        <strain evidence="2">NBRC 108556</strain>
    </source>
</reference>
<dbReference type="EMBL" id="BOMV01000123">
    <property type="protein sequence ID" value="GIF02164.1"/>
    <property type="molecule type" value="Genomic_DNA"/>
</dbReference>
<evidence type="ECO:0000256" key="1">
    <source>
        <dbReference type="SAM" id="MobiDB-lite"/>
    </source>
</evidence>
<dbReference type="Proteomes" id="UP000636960">
    <property type="component" value="Unassembled WGS sequence"/>
</dbReference>
<gene>
    <name evidence="2" type="ORF">Ari01nite_96280</name>
</gene>
<sequence length="53" mass="6265">MLDVSQIDRRSGQDWPYTEKQMEEKFALQDTAQQLYPPAGRRDRGSTRNRHSL</sequence>
<name>A0A919K8V4_9ACTN</name>
<evidence type="ECO:0000313" key="3">
    <source>
        <dbReference type="Proteomes" id="UP000636960"/>
    </source>
</evidence>
<organism evidence="2 3">
    <name type="scientific">Paractinoplanes rishiriensis</name>
    <dbReference type="NCBI Taxonomy" id="1050105"/>
    <lineage>
        <taxon>Bacteria</taxon>
        <taxon>Bacillati</taxon>
        <taxon>Actinomycetota</taxon>
        <taxon>Actinomycetes</taxon>
        <taxon>Micromonosporales</taxon>
        <taxon>Micromonosporaceae</taxon>
        <taxon>Paractinoplanes</taxon>
    </lineage>
</organism>
<comment type="caution">
    <text evidence="2">The sequence shown here is derived from an EMBL/GenBank/DDBJ whole genome shotgun (WGS) entry which is preliminary data.</text>
</comment>
<evidence type="ECO:0000313" key="2">
    <source>
        <dbReference type="EMBL" id="GIF02164.1"/>
    </source>
</evidence>
<dbReference type="AlphaFoldDB" id="A0A919K8V4"/>
<accession>A0A919K8V4</accession>
<protein>
    <submittedName>
        <fullName evidence="2">Uncharacterized protein</fullName>
    </submittedName>
</protein>